<evidence type="ECO:0000313" key="3">
    <source>
        <dbReference type="Proteomes" id="UP000817854"/>
    </source>
</evidence>
<keyword evidence="1" id="KW-0812">Transmembrane</keyword>
<organism evidence="2 3">
    <name type="scientific">Flavobacterium jejuense</name>
    <dbReference type="NCBI Taxonomy" id="1544455"/>
    <lineage>
        <taxon>Bacteria</taxon>
        <taxon>Pseudomonadati</taxon>
        <taxon>Bacteroidota</taxon>
        <taxon>Flavobacteriia</taxon>
        <taxon>Flavobacteriales</taxon>
        <taxon>Flavobacteriaceae</taxon>
        <taxon>Flavobacterium</taxon>
    </lineage>
</organism>
<reference evidence="2 3" key="2">
    <citation type="submission" date="2019-05" db="EMBL/GenBank/DDBJ databases">
        <authorList>
            <person name="Lianzixin W."/>
        </authorList>
    </citation>
    <scope>NUCLEOTIDE SEQUENCE [LARGE SCALE GENOMIC DNA]</scope>
    <source>
        <strain evidence="2 3">EC11</strain>
    </source>
</reference>
<keyword evidence="3" id="KW-1185">Reference proteome</keyword>
<keyword evidence="1" id="KW-1133">Transmembrane helix</keyword>
<comment type="caution">
    <text evidence="2">The sequence shown here is derived from an EMBL/GenBank/DDBJ whole genome shotgun (WGS) entry which is preliminary data.</text>
</comment>
<proteinExistence type="predicted"/>
<dbReference type="EMBL" id="VEVQ02000017">
    <property type="protein sequence ID" value="NHN27697.1"/>
    <property type="molecule type" value="Genomic_DNA"/>
</dbReference>
<evidence type="ECO:0000313" key="2">
    <source>
        <dbReference type="EMBL" id="NHN27697.1"/>
    </source>
</evidence>
<dbReference type="Proteomes" id="UP000817854">
    <property type="component" value="Unassembled WGS sequence"/>
</dbReference>
<feature type="transmembrane region" description="Helical" evidence="1">
    <location>
        <begin position="12"/>
        <end position="32"/>
    </location>
</feature>
<name>A0ABX0IUZ1_9FLAO</name>
<accession>A0ABX0IUZ1</accession>
<feature type="transmembrane region" description="Helical" evidence="1">
    <location>
        <begin position="38"/>
        <end position="57"/>
    </location>
</feature>
<reference evidence="3" key="1">
    <citation type="submission" date="2019-05" db="EMBL/GenBank/DDBJ databases">
        <title>Flavobacterium profundi sp. nov., isolated from a deep-sea seamount.</title>
        <authorList>
            <person name="Zhang D.-C."/>
        </authorList>
    </citation>
    <scope>NUCLEOTIDE SEQUENCE [LARGE SCALE GENOMIC DNA]</scope>
    <source>
        <strain evidence="3">EC11</strain>
    </source>
</reference>
<gene>
    <name evidence="2" type="ORF">FIA58_018605</name>
</gene>
<evidence type="ECO:0000256" key="1">
    <source>
        <dbReference type="SAM" id="Phobius"/>
    </source>
</evidence>
<sequence length="116" mass="13510">MMELNKNLLKKKLNRFSILISSFLYIIISLDFFVKQNYFISIGIGVIGILNLFILKIQDKNLKVFGILVNALSFLASGMIFISHYQQNERYILWGVITIAYLAVTIIFVFKRKRVK</sequence>
<feature type="transmembrane region" description="Helical" evidence="1">
    <location>
        <begin position="91"/>
        <end position="110"/>
    </location>
</feature>
<dbReference type="RefSeq" id="WP_140964208.1">
    <property type="nucleotide sequence ID" value="NZ_VEVQ02000017.1"/>
</dbReference>
<feature type="transmembrane region" description="Helical" evidence="1">
    <location>
        <begin position="64"/>
        <end position="85"/>
    </location>
</feature>
<protein>
    <submittedName>
        <fullName evidence="2">Uncharacterized protein</fullName>
    </submittedName>
</protein>
<keyword evidence="1" id="KW-0472">Membrane</keyword>
<reference evidence="2 3" key="3">
    <citation type="submission" date="2020-02" db="EMBL/GenBank/DDBJ databases">
        <title>Flavobacterium profundi sp. nov., isolated from a deep-sea seamount.</title>
        <authorList>
            <person name="Zhang D.-C."/>
        </authorList>
    </citation>
    <scope>NUCLEOTIDE SEQUENCE [LARGE SCALE GENOMIC DNA]</scope>
    <source>
        <strain evidence="2 3">EC11</strain>
    </source>
</reference>